<dbReference type="Proteomes" id="UP000198604">
    <property type="component" value="Unassembled WGS sequence"/>
</dbReference>
<evidence type="ECO:0000256" key="1">
    <source>
        <dbReference type="ARBA" id="ARBA00023125"/>
    </source>
</evidence>
<dbReference type="InterPro" id="IPR009057">
    <property type="entry name" value="Homeodomain-like_sf"/>
</dbReference>
<feature type="DNA-binding region" description="H-T-H motif" evidence="2">
    <location>
        <begin position="28"/>
        <end position="47"/>
    </location>
</feature>
<dbReference type="PANTHER" id="PTHR43479">
    <property type="entry name" value="ACREF/ENVCD OPERON REPRESSOR-RELATED"/>
    <property type="match status" value="1"/>
</dbReference>
<sequence length="187" mass="21409">MNTPVTSREAILATCRNLVSENGITSINMRSVAQVCQVALGSIYYYFSSKNDLLIATIESVWQDIFQLDDELPGQLTFLEYVKHCFQQIQVGMTKYPNFFTIHTISFSNKEDQLKARRSMEAYFQKIRTSLITTLEADASIDSSVFSEEFSRQDLVDFVLSNMMTIFLLKQGNTKLLLEAIRRIIDS</sequence>
<name>A0A0E4CS54_9STRE</name>
<dbReference type="InterPro" id="IPR050624">
    <property type="entry name" value="HTH-type_Tx_Regulator"/>
</dbReference>
<dbReference type="PROSITE" id="PS50977">
    <property type="entry name" value="HTH_TETR_2"/>
    <property type="match status" value="1"/>
</dbReference>
<dbReference type="AlphaFoldDB" id="A0A0E4CS54"/>
<dbReference type="EMBL" id="CTEN01000001">
    <property type="protein sequence ID" value="CQR24142.1"/>
    <property type="molecule type" value="Genomic_DNA"/>
</dbReference>
<dbReference type="GO" id="GO:0003677">
    <property type="term" value="F:DNA binding"/>
    <property type="evidence" value="ECO:0007669"/>
    <property type="project" value="UniProtKB-UniRule"/>
</dbReference>
<evidence type="ECO:0000313" key="4">
    <source>
        <dbReference type="EMBL" id="CQR24142.1"/>
    </source>
</evidence>
<evidence type="ECO:0000256" key="2">
    <source>
        <dbReference type="PROSITE-ProRule" id="PRU00335"/>
    </source>
</evidence>
<proteinExistence type="predicted"/>
<dbReference type="Gene3D" id="1.10.357.10">
    <property type="entry name" value="Tetracycline Repressor, domain 2"/>
    <property type="match status" value="1"/>
</dbReference>
<organism evidence="4 5">
    <name type="scientific">Streptococcus varani</name>
    <dbReference type="NCBI Taxonomy" id="1608583"/>
    <lineage>
        <taxon>Bacteria</taxon>
        <taxon>Bacillati</taxon>
        <taxon>Bacillota</taxon>
        <taxon>Bacilli</taxon>
        <taxon>Lactobacillales</taxon>
        <taxon>Streptococcaceae</taxon>
        <taxon>Streptococcus</taxon>
    </lineage>
</organism>
<dbReference type="RefSeq" id="WP_093649840.1">
    <property type="nucleotide sequence ID" value="NZ_CTEN01000001.1"/>
</dbReference>
<dbReference type="PRINTS" id="PR00455">
    <property type="entry name" value="HTHTETR"/>
</dbReference>
<reference evidence="5" key="1">
    <citation type="submission" date="2015-03" db="EMBL/GenBank/DDBJ databases">
        <authorList>
            <person name="Urmite Genomes"/>
        </authorList>
    </citation>
    <scope>NUCLEOTIDE SEQUENCE [LARGE SCALE GENOMIC DNA]</scope>
    <source>
        <strain evidence="5">FF10</strain>
    </source>
</reference>
<keyword evidence="1 2" id="KW-0238">DNA-binding</keyword>
<gene>
    <name evidence="4" type="ORF">BN1356_00504</name>
</gene>
<dbReference type="SUPFAM" id="SSF46689">
    <property type="entry name" value="Homeodomain-like"/>
    <property type="match status" value="1"/>
</dbReference>
<dbReference type="InterPro" id="IPR001647">
    <property type="entry name" value="HTH_TetR"/>
</dbReference>
<evidence type="ECO:0000313" key="5">
    <source>
        <dbReference type="Proteomes" id="UP000198604"/>
    </source>
</evidence>
<feature type="domain" description="HTH tetR-type" evidence="3">
    <location>
        <begin position="5"/>
        <end position="65"/>
    </location>
</feature>
<protein>
    <submittedName>
        <fullName evidence="4">Bacterial regulatory proteins, tetR family</fullName>
    </submittedName>
</protein>
<dbReference type="PANTHER" id="PTHR43479:SF11">
    <property type="entry name" value="ACREF_ENVCD OPERON REPRESSOR-RELATED"/>
    <property type="match status" value="1"/>
</dbReference>
<dbReference type="STRING" id="1608583.BN1356_00504"/>
<accession>A0A0E4CS54</accession>
<dbReference type="Pfam" id="PF00440">
    <property type="entry name" value="TetR_N"/>
    <property type="match status" value="1"/>
</dbReference>
<evidence type="ECO:0000259" key="3">
    <source>
        <dbReference type="PROSITE" id="PS50977"/>
    </source>
</evidence>
<dbReference type="OrthoDB" id="9812993at2"/>
<keyword evidence="5" id="KW-1185">Reference proteome</keyword>